<protein>
    <submittedName>
        <fullName evidence="1">Uncharacterized protein</fullName>
    </submittedName>
</protein>
<dbReference type="EMBL" id="CP013420">
    <property type="protein sequence ID" value="AOJ74639.1"/>
    <property type="molecule type" value="Genomic_DNA"/>
</dbReference>
<accession>A0A1B4LBZ6</accession>
<dbReference type="Proteomes" id="UP000243680">
    <property type="component" value="Chromosome 1"/>
</dbReference>
<gene>
    <name evidence="1" type="ORF">WJ35_05850</name>
</gene>
<sequence>MAIRNAKPVRFTPKGLCDAFDATDAFPGACQLLTNLVFDQGNPEIVVARPGVGSAATSFGSFTTPTFVSVFIVIGTIAYGMVSTARNPGFDEPFAYNLLTNSFVTITGVTAGNVPSSPSTSGPWTPPTMAVVSTKILVTHPGFSGVGSNFFGVLDISNPAAPAWSSANLATNPLTGVPTSVANFNNRAWFAVGNTLNFSDTLAPTTRTNATQAVTVGDTTPVTAQSGLPIQTTSGGVIGALVVFKQSQVWQVTGDPTTNNLALNYISLTTGCIAPRSVVQGPFGIFFAGPDAPYILNFLGMLVPLSSRPGTDFPADLQVPFQNATQPSRISASFSGNIYRVCVPTLIQGQAQTNDYWYDIRRKRWTGPHSFPYDCAAQYGNVFVLSSAARGAALFISTTIPTSSSSYADAGVALTAHLRSASFPKTGHMQQIQVVESTIELSSTGNGVNFNLTALDDQDSTLGTTFVTTQPSGSVWGAFTWGLANWSSDTSIPHVYTIPWPIALVFQKMAIDVLVTPVNEIQIGTFFARYQDAGYTNQR</sequence>
<proteinExistence type="predicted"/>
<evidence type="ECO:0000313" key="2">
    <source>
        <dbReference type="Proteomes" id="UP000243680"/>
    </source>
</evidence>
<evidence type="ECO:0000313" key="1">
    <source>
        <dbReference type="EMBL" id="AOJ74639.1"/>
    </source>
</evidence>
<reference evidence="1 2" key="1">
    <citation type="submission" date="2015-12" db="EMBL/GenBank/DDBJ databases">
        <title>Diversity of Burkholderia near neighbor genomes.</title>
        <authorList>
            <person name="Sahl J."/>
            <person name="Wagner D."/>
            <person name="Keim P."/>
        </authorList>
    </citation>
    <scope>NUCLEOTIDE SEQUENCE [LARGE SCALE GENOMIC DNA]</scope>
    <source>
        <strain evidence="1 2">MSMB0783</strain>
    </source>
</reference>
<organism evidence="1 2">
    <name type="scientific">Burkholderia ubonensis</name>
    <dbReference type="NCBI Taxonomy" id="101571"/>
    <lineage>
        <taxon>Bacteria</taxon>
        <taxon>Pseudomonadati</taxon>
        <taxon>Pseudomonadota</taxon>
        <taxon>Betaproteobacteria</taxon>
        <taxon>Burkholderiales</taxon>
        <taxon>Burkholderiaceae</taxon>
        <taxon>Burkholderia</taxon>
        <taxon>Burkholderia cepacia complex</taxon>
    </lineage>
</organism>
<dbReference type="RefSeq" id="WP_069238893.1">
    <property type="nucleotide sequence ID" value="NZ_CP013420.1"/>
</dbReference>
<name>A0A1B4LBZ6_9BURK</name>
<dbReference type="AlphaFoldDB" id="A0A1B4LBZ6"/>